<dbReference type="AlphaFoldDB" id="I2GNV6"/>
<proteinExistence type="predicted"/>
<keyword evidence="3" id="KW-1185">Reference proteome</keyword>
<dbReference type="InterPro" id="IPR032466">
    <property type="entry name" value="Metal_Hydrolase"/>
</dbReference>
<dbReference type="Proteomes" id="UP000009309">
    <property type="component" value="Unassembled WGS sequence"/>
</dbReference>
<evidence type="ECO:0008006" key="4">
    <source>
        <dbReference type="Google" id="ProtNLM"/>
    </source>
</evidence>
<feature type="transmembrane region" description="Helical" evidence="1">
    <location>
        <begin position="47"/>
        <end position="67"/>
    </location>
</feature>
<dbReference type="SUPFAM" id="SSF51556">
    <property type="entry name" value="Metallo-dependent hydrolases"/>
    <property type="match status" value="1"/>
</dbReference>
<dbReference type="eggNOG" id="COG1735">
    <property type="taxonomic scope" value="Bacteria"/>
</dbReference>
<gene>
    <name evidence="2" type="ORF">BN8_04853</name>
</gene>
<name>I2GNV6_9BACT</name>
<keyword evidence="1" id="KW-0812">Transmembrane</keyword>
<dbReference type="EMBL" id="CAIT01000009">
    <property type="protein sequence ID" value="CCH55584.1"/>
    <property type="molecule type" value="Genomic_DNA"/>
</dbReference>
<dbReference type="InterPro" id="IPR046249">
    <property type="entry name" value="DUF6282"/>
</dbReference>
<reference evidence="2 3" key="1">
    <citation type="journal article" date="2012" name="J. Bacteriol.">
        <title>Genome Sequence of the Filamentous Bacterium Fibrisoma limi BUZ 3T.</title>
        <authorList>
            <person name="Filippini M."/>
            <person name="Qi W."/>
            <person name="Jaenicke S."/>
            <person name="Goesmann A."/>
            <person name="Smits T.H."/>
            <person name="Bagheri H.C."/>
        </authorList>
    </citation>
    <scope>NUCLEOTIDE SEQUENCE [LARGE SCALE GENOMIC DNA]</scope>
    <source>
        <strain evidence="3">BUZ 3T</strain>
    </source>
</reference>
<evidence type="ECO:0000313" key="3">
    <source>
        <dbReference type="Proteomes" id="UP000009309"/>
    </source>
</evidence>
<dbReference type="Pfam" id="PF19799">
    <property type="entry name" value="DUF6282"/>
    <property type="match status" value="1"/>
</dbReference>
<accession>I2GNV6</accession>
<keyword evidence="1" id="KW-1133">Transmembrane helix</keyword>
<organism evidence="2 3">
    <name type="scientific">Fibrisoma limi BUZ 3</name>
    <dbReference type="NCBI Taxonomy" id="1185876"/>
    <lineage>
        <taxon>Bacteria</taxon>
        <taxon>Pseudomonadati</taxon>
        <taxon>Bacteroidota</taxon>
        <taxon>Cytophagia</taxon>
        <taxon>Cytophagales</taxon>
        <taxon>Spirosomataceae</taxon>
        <taxon>Fibrisoma</taxon>
    </lineage>
</organism>
<dbReference type="STRING" id="1185876.BN8_04853"/>
<evidence type="ECO:0000313" key="2">
    <source>
        <dbReference type="EMBL" id="CCH55584.1"/>
    </source>
</evidence>
<evidence type="ECO:0000256" key="1">
    <source>
        <dbReference type="SAM" id="Phobius"/>
    </source>
</evidence>
<protein>
    <recommendedName>
        <fullName evidence="4">Amidohydrolase-related domain-containing protein</fullName>
    </recommendedName>
</protein>
<keyword evidence="1" id="KW-0472">Membrane</keyword>
<dbReference type="Gene3D" id="3.20.20.140">
    <property type="entry name" value="Metal-dependent hydrolases"/>
    <property type="match status" value="1"/>
</dbReference>
<comment type="caution">
    <text evidence="2">The sequence shown here is derived from an EMBL/GenBank/DDBJ whole genome shotgun (WGS) entry which is preliminary data.</text>
</comment>
<sequence length="376" mass="41378">MNLSVSTLLFGRRHSRTHEVEILLIRPDGPQSKQQLSMKRLNRDIQTFLFVGMTAIGSTIVPLTALAQARAVSDSVLRGVIDTHVHSEEEYAVLEDGSMDIIELARRAKDKGMRAVVVKSLKFETATRAYLARKQVSGIDVFGGLSLDLSVGGVNPDAVEALAKLKLSTAKVIWMPVFDSKASVLASGENRHFVNISENGKLTSNTMATLDAVAKHGYSLATSHLGADEALLVVRAARTRNIPVVVTHAAQQPVSMTIEQMKEVVRLGGFIEHTAFGHFKGPQSHFSIPFYKNARRVTVEDVVRLIREIGVEQTILATDLGQAYSPIPPDGFKWFILSLKRLGITDAEMDIMTRRNPARFLRLDSSESPANKVNQR</sequence>